<dbReference type="AlphaFoldDB" id="A0A9W7BC01"/>
<organism evidence="12 13">
    <name type="scientific">Triparma strigata</name>
    <dbReference type="NCBI Taxonomy" id="1606541"/>
    <lineage>
        <taxon>Eukaryota</taxon>
        <taxon>Sar</taxon>
        <taxon>Stramenopiles</taxon>
        <taxon>Ochrophyta</taxon>
        <taxon>Bolidophyceae</taxon>
        <taxon>Parmales</taxon>
        <taxon>Triparmaceae</taxon>
        <taxon>Triparma</taxon>
    </lineage>
</organism>
<dbReference type="Pfam" id="PF08016">
    <property type="entry name" value="PKD_channel"/>
    <property type="match status" value="1"/>
</dbReference>
<dbReference type="GO" id="GO:0005509">
    <property type="term" value="F:calcium ion binding"/>
    <property type="evidence" value="ECO:0007669"/>
    <property type="project" value="InterPro"/>
</dbReference>
<dbReference type="InterPro" id="IPR046791">
    <property type="entry name" value="Polycystin_dom"/>
</dbReference>
<keyword evidence="4 9" id="KW-1133">Transmembrane helix</keyword>
<dbReference type="Proteomes" id="UP001165085">
    <property type="component" value="Unassembled WGS sequence"/>
</dbReference>
<feature type="compositionally biased region" description="Basic and acidic residues" evidence="8">
    <location>
        <begin position="677"/>
        <end position="686"/>
    </location>
</feature>
<comment type="caution">
    <text evidence="12">The sequence shown here is derived from an EMBL/GenBank/DDBJ whole genome shotgun (WGS) entry which is preliminary data.</text>
</comment>
<comment type="similarity">
    <text evidence="2">Belongs to the polycystin family.</text>
</comment>
<evidence type="ECO:0000256" key="7">
    <source>
        <dbReference type="PIRSR" id="PIRSR603915-2"/>
    </source>
</evidence>
<feature type="region of interest" description="Disordered" evidence="8">
    <location>
        <begin position="1"/>
        <end position="25"/>
    </location>
</feature>
<evidence type="ECO:0000256" key="2">
    <source>
        <dbReference type="ARBA" id="ARBA00007200"/>
    </source>
</evidence>
<dbReference type="PRINTS" id="PR01433">
    <property type="entry name" value="POLYCYSTIN2"/>
</dbReference>
<feature type="domain" description="Polycystin cation channel PKD1/PKD2" evidence="10">
    <location>
        <begin position="308"/>
        <end position="525"/>
    </location>
</feature>
<evidence type="ECO:0000259" key="11">
    <source>
        <dbReference type="Pfam" id="PF20519"/>
    </source>
</evidence>
<evidence type="ECO:0000313" key="13">
    <source>
        <dbReference type="Proteomes" id="UP001165085"/>
    </source>
</evidence>
<comment type="subcellular location">
    <subcellularLocation>
        <location evidence="1">Membrane</location>
        <topology evidence="1">Multi-pass membrane protein</topology>
    </subcellularLocation>
</comment>
<evidence type="ECO:0000256" key="5">
    <source>
        <dbReference type="ARBA" id="ARBA00023136"/>
    </source>
</evidence>
<dbReference type="Pfam" id="PF20519">
    <property type="entry name" value="Polycystin_dom"/>
    <property type="match status" value="1"/>
</dbReference>
<dbReference type="PANTHER" id="PTHR10877">
    <property type="entry name" value="POLYCYSTIN FAMILY MEMBER"/>
    <property type="match status" value="1"/>
</dbReference>
<evidence type="ECO:0008006" key="14">
    <source>
        <dbReference type="Google" id="ProtNLM"/>
    </source>
</evidence>
<reference evidence="13" key="1">
    <citation type="journal article" date="2023" name="Commun. Biol.">
        <title>Genome analysis of Parmales, the sister group of diatoms, reveals the evolutionary specialization of diatoms from phago-mixotrophs to photoautotrophs.</title>
        <authorList>
            <person name="Ban H."/>
            <person name="Sato S."/>
            <person name="Yoshikawa S."/>
            <person name="Yamada K."/>
            <person name="Nakamura Y."/>
            <person name="Ichinomiya M."/>
            <person name="Sato N."/>
            <person name="Blanc-Mathieu R."/>
            <person name="Endo H."/>
            <person name="Kuwata A."/>
            <person name="Ogata H."/>
        </authorList>
    </citation>
    <scope>NUCLEOTIDE SEQUENCE [LARGE SCALE GENOMIC DNA]</scope>
    <source>
        <strain evidence="13">NIES 3701</strain>
    </source>
</reference>
<keyword evidence="3 9" id="KW-0812">Transmembrane</keyword>
<dbReference type="GO" id="GO:0016020">
    <property type="term" value="C:membrane"/>
    <property type="evidence" value="ECO:0007669"/>
    <property type="project" value="UniProtKB-SubCell"/>
</dbReference>
<dbReference type="EMBL" id="BRXY01000340">
    <property type="protein sequence ID" value="GMH88196.1"/>
    <property type="molecule type" value="Genomic_DNA"/>
</dbReference>
<dbReference type="PANTHER" id="PTHR10877:SF183">
    <property type="entry name" value="AT14535P-RELATED"/>
    <property type="match status" value="1"/>
</dbReference>
<evidence type="ECO:0000259" key="10">
    <source>
        <dbReference type="Pfam" id="PF08016"/>
    </source>
</evidence>
<evidence type="ECO:0000313" key="12">
    <source>
        <dbReference type="EMBL" id="GMH88196.1"/>
    </source>
</evidence>
<feature type="transmembrane region" description="Helical" evidence="9">
    <location>
        <begin position="433"/>
        <end position="457"/>
    </location>
</feature>
<feature type="compositionally biased region" description="Basic and acidic residues" evidence="8">
    <location>
        <begin position="1"/>
        <end position="10"/>
    </location>
</feature>
<dbReference type="InterPro" id="IPR013122">
    <property type="entry name" value="PKD1_2_channel"/>
</dbReference>
<name>A0A9W7BC01_9STRA</name>
<feature type="domain" description="Polycystin" evidence="11">
    <location>
        <begin position="88"/>
        <end position="292"/>
    </location>
</feature>
<evidence type="ECO:0000256" key="1">
    <source>
        <dbReference type="ARBA" id="ARBA00004141"/>
    </source>
</evidence>
<feature type="transmembrane region" description="Helical" evidence="9">
    <location>
        <begin position="351"/>
        <end position="371"/>
    </location>
</feature>
<keyword evidence="13" id="KW-1185">Reference proteome</keyword>
<feature type="transmembrane region" description="Helical" evidence="9">
    <location>
        <begin position="493"/>
        <end position="518"/>
    </location>
</feature>
<accession>A0A9W7BC01</accession>
<feature type="transmembrane region" description="Helical" evidence="9">
    <location>
        <begin position="391"/>
        <end position="412"/>
    </location>
</feature>
<evidence type="ECO:0000256" key="4">
    <source>
        <dbReference type="ARBA" id="ARBA00022989"/>
    </source>
</evidence>
<dbReference type="Gene3D" id="1.10.287.70">
    <property type="match status" value="1"/>
</dbReference>
<feature type="transmembrane region" description="Helical" evidence="9">
    <location>
        <begin position="312"/>
        <end position="330"/>
    </location>
</feature>
<proteinExistence type="inferred from homology"/>
<feature type="compositionally biased region" description="Gly residues" evidence="8">
    <location>
        <begin position="660"/>
        <end position="672"/>
    </location>
</feature>
<feature type="transmembrane region" description="Helical" evidence="9">
    <location>
        <begin position="45"/>
        <end position="62"/>
    </location>
</feature>
<feature type="disulfide bond" evidence="7">
    <location>
        <begin position="151"/>
        <end position="164"/>
    </location>
</feature>
<evidence type="ECO:0000256" key="9">
    <source>
        <dbReference type="SAM" id="Phobius"/>
    </source>
</evidence>
<dbReference type="InterPro" id="IPR051223">
    <property type="entry name" value="Polycystin"/>
</dbReference>
<evidence type="ECO:0000256" key="8">
    <source>
        <dbReference type="SAM" id="MobiDB-lite"/>
    </source>
</evidence>
<feature type="compositionally biased region" description="Basic and acidic residues" evidence="8">
    <location>
        <begin position="578"/>
        <end position="603"/>
    </location>
</feature>
<gene>
    <name evidence="12" type="ORF">TrST_g10290</name>
</gene>
<keyword evidence="5 9" id="KW-0472">Membrane</keyword>
<feature type="region of interest" description="Disordered" evidence="8">
    <location>
        <begin position="647"/>
        <end position="686"/>
    </location>
</feature>
<sequence>MAKAEAESPKKSPKKGKKGAAGSAGDPVNPAIAFYRSWSEEFKEFALYLFFVIIFCAVIFMPRNADPYFMAKGIRDLFTQNEFSYNVDFERMTTKKQVMDWSEDILIPNLLPVEDYNGNDLTTLEKQFILGFNKRLGTARIRTVKVKENSCTVPDQLKSKIQECYATIASDNQDTSNYWNNRTTIRNDKVTTTILDVPYIAGADASWYSPATKLTYPGGGQVIELDNDLQNVTETWDKVKNHDFLDSATRAIFVNVNMYNANVDLVSATKFSIEFSSAGAVFTSAQIRCLPLIRPVRVLLGDGATSNASSTFILELVFFGMVLMYVLAEVRIIKTHGWGYLKNVWNQLEAINLLLFVVVMILRALSLGYIGNVYDSFGIDNSYLDLDWVVYFAKLVENVNAFNAVLTFLKLFKFVRENRRMSQLIDTVELASIDMGSIMVIILVIATGYGIAFHIAFGHAVTEYRDFAESLFTLFLATLGDFNMDELRSYNQVLGAFLFVTFIVIMFFVVISMFLAIVDSAYESVREQLLEEGGDADEVDPLTRDVLRVITAPTIISNKIYVLFVGEKVATGPSEEELEKRRKEEAKRLAEEEKKKMMSPEMMERQAKLKVEHDFKSLYDEAMGRIEKLKASQDSLQKTLNLISDNITITEPVGDEEGNGEGGEGAGAGAEGTGETTGDKITAKGE</sequence>
<protein>
    <recommendedName>
        <fullName evidence="14">Polycystin cation channel PKD1/PKD2 domain-containing protein</fullName>
    </recommendedName>
</protein>
<dbReference type="OrthoDB" id="444119at2759"/>
<evidence type="ECO:0000256" key="3">
    <source>
        <dbReference type="ARBA" id="ARBA00022692"/>
    </source>
</evidence>
<evidence type="ECO:0000256" key="6">
    <source>
        <dbReference type="ARBA" id="ARBA00023180"/>
    </source>
</evidence>
<dbReference type="InterPro" id="IPR003915">
    <property type="entry name" value="PKD_2"/>
</dbReference>
<feature type="region of interest" description="Disordered" evidence="8">
    <location>
        <begin position="574"/>
        <end position="603"/>
    </location>
</feature>
<keyword evidence="6" id="KW-0325">Glycoprotein</keyword>